<dbReference type="EMBL" id="QHKS01000011">
    <property type="protein sequence ID" value="RDK01215.1"/>
    <property type="molecule type" value="Genomic_DNA"/>
</dbReference>
<protein>
    <submittedName>
        <fullName evidence="1">Uncharacterized protein</fullName>
    </submittedName>
</protein>
<keyword evidence="2" id="KW-1185">Reference proteome</keyword>
<dbReference type="AlphaFoldDB" id="A0A370N6P1"/>
<reference evidence="2" key="1">
    <citation type="submission" date="2018-05" db="EMBL/GenBank/DDBJ databases">
        <authorList>
            <person name="Feng T."/>
        </authorList>
    </citation>
    <scope>NUCLEOTIDE SEQUENCE [LARGE SCALE GENOMIC DNA]</scope>
    <source>
        <strain evidence="2">S27</strain>
    </source>
</reference>
<comment type="caution">
    <text evidence="1">The sequence shown here is derived from an EMBL/GenBank/DDBJ whole genome shotgun (WGS) entry which is preliminary data.</text>
</comment>
<dbReference type="Proteomes" id="UP000254875">
    <property type="component" value="Unassembled WGS sequence"/>
</dbReference>
<organism evidence="1 2">
    <name type="scientific">Paraburkholderia lacunae</name>
    <dbReference type="NCBI Taxonomy" id="2211104"/>
    <lineage>
        <taxon>Bacteria</taxon>
        <taxon>Pseudomonadati</taxon>
        <taxon>Pseudomonadota</taxon>
        <taxon>Betaproteobacteria</taxon>
        <taxon>Burkholderiales</taxon>
        <taxon>Burkholderiaceae</taxon>
        <taxon>Paraburkholderia</taxon>
    </lineage>
</organism>
<sequence length="66" mass="7113">MCCRAALPHCNCASHSPRAATGTQSSLVCTDVEDGARRTSIFDPQARFYRNALTGLFSLLPVNAEL</sequence>
<dbReference type="OrthoDB" id="9814092at2"/>
<accession>A0A370N6P1</accession>
<evidence type="ECO:0000313" key="2">
    <source>
        <dbReference type="Proteomes" id="UP000254875"/>
    </source>
</evidence>
<name>A0A370N6P1_9BURK</name>
<proteinExistence type="predicted"/>
<gene>
    <name evidence="1" type="ORF">DLM46_17995</name>
</gene>
<evidence type="ECO:0000313" key="1">
    <source>
        <dbReference type="EMBL" id="RDK01215.1"/>
    </source>
</evidence>